<keyword evidence="2" id="KW-1133">Transmembrane helix</keyword>
<evidence type="ECO:0000313" key="3">
    <source>
        <dbReference type="EMBL" id="MFC5418172.1"/>
    </source>
</evidence>
<organism evidence="3 4">
    <name type="scientific">Bosea eneae</name>
    <dbReference type="NCBI Taxonomy" id="151454"/>
    <lineage>
        <taxon>Bacteria</taxon>
        <taxon>Pseudomonadati</taxon>
        <taxon>Pseudomonadota</taxon>
        <taxon>Alphaproteobacteria</taxon>
        <taxon>Hyphomicrobiales</taxon>
        <taxon>Boseaceae</taxon>
        <taxon>Bosea</taxon>
    </lineage>
</organism>
<keyword evidence="2" id="KW-0812">Transmembrane</keyword>
<dbReference type="RefSeq" id="WP_377795230.1">
    <property type="nucleotide sequence ID" value="NZ_JBHSLW010000004.1"/>
</dbReference>
<evidence type="ECO:0000256" key="2">
    <source>
        <dbReference type="SAM" id="Phobius"/>
    </source>
</evidence>
<dbReference type="Proteomes" id="UP001596053">
    <property type="component" value="Unassembled WGS sequence"/>
</dbReference>
<dbReference type="EMBL" id="JBHSLW010000004">
    <property type="protein sequence ID" value="MFC5418172.1"/>
    <property type="molecule type" value="Genomic_DNA"/>
</dbReference>
<feature type="transmembrane region" description="Helical" evidence="2">
    <location>
        <begin position="34"/>
        <end position="53"/>
    </location>
</feature>
<protein>
    <submittedName>
        <fullName evidence="3">Uncharacterized protein</fullName>
    </submittedName>
</protein>
<evidence type="ECO:0000313" key="4">
    <source>
        <dbReference type="Proteomes" id="UP001596053"/>
    </source>
</evidence>
<proteinExistence type="predicted"/>
<sequence length="94" mass="10212">MIKTILNSVATAWIARDAERGDIPEGMSAPLTLLAARLPAPILVVGAIGYGLYRLNMETRARRAKDVTPKRRRAAPRKTSSSPNRRGNSGKARS</sequence>
<evidence type="ECO:0000256" key="1">
    <source>
        <dbReference type="SAM" id="MobiDB-lite"/>
    </source>
</evidence>
<feature type="region of interest" description="Disordered" evidence="1">
    <location>
        <begin position="61"/>
        <end position="94"/>
    </location>
</feature>
<reference evidence="4" key="1">
    <citation type="journal article" date="2019" name="Int. J. Syst. Evol. Microbiol.">
        <title>The Global Catalogue of Microorganisms (GCM) 10K type strain sequencing project: providing services to taxonomists for standard genome sequencing and annotation.</title>
        <authorList>
            <consortium name="The Broad Institute Genomics Platform"/>
            <consortium name="The Broad Institute Genome Sequencing Center for Infectious Disease"/>
            <person name="Wu L."/>
            <person name="Ma J."/>
        </authorList>
    </citation>
    <scope>NUCLEOTIDE SEQUENCE [LARGE SCALE GENOMIC DNA]</scope>
    <source>
        <strain evidence="4">NCAIM B.01391</strain>
    </source>
</reference>
<feature type="compositionally biased region" description="Polar residues" evidence="1">
    <location>
        <begin position="78"/>
        <end position="87"/>
    </location>
</feature>
<accession>A0ABW0IIS1</accession>
<name>A0ABW0IIS1_9HYPH</name>
<comment type="caution">
    <text evidence="3">The sequence shown here is derived from an EMBL/GenBank/DDBJ whole genome shotgun (WGS) entry which is preliminary data.</text>
</comment>
<gene>
    <name evidence="3" type="ORF">ACFPOB_01205</name>
</gene>
<keyword evidence="4" id="KW-1185">Reference proteome</keyword>
<keyword evidence="2" id="KW-0472">Membrane</keyword>